<dbReference type="OrthoDB" id="193856at2759"/>
<reference evidence="11 12" key="1">
    <citation type="submission" date="2018-04" db="EMBL/GenBank/DDBJ databases">
        <title>The genome of golden apple snail Pomacea canaliculata provides insight into stress tolerance and invasive adaptation.</title>
        <authorList>
            <person name="Liu C."/>
            <person name="Liu B."/>
            <person name="Ren Y."/>
            <person name="Zhang Y."/>
            <person name="Wang H."/>
            <person name="Li S."/>
            <person name="Jiang F."/>
            <person name="Yin L."/>
            <person name="Zhang G."/>
            <person name="Qian W."/>
            <person name="Fan W."/>
        </authorList>
    </citation>
    <scope>NUCLEOTIDE SEQUENCE [LARGE SCALE GENOMIC DNA]</scope>
    <source>
        <strain evidence="11">SZHN2017</strain>
        <tissue evidence="11">Muscle</tissue>
    </source>
</reference>
<keyword evidence="12" id="KW-1185">Reference proteome</keyword>
<dbReference type="InterPro" id="IPR023395">
    <property type="entry name" value="MCP_dom_sf"/>
</dbReference>
<proteinExistence type="inferred from homology"/>
<accession>A0A2T7NWW6</accession>
<dbReference type="PROSITE" id="PS50920">
    <property type="entry name" value="SOLCAR"/>
    <property type="match status" value="3"/>
</dbReference>
<dbReference type="Pfam" id="PF00153">
    <property type="entry name" value="Mito_carr"/>
    <property type="match status" value="3"/>
</dbReference>
<evidence type="ECO:0000256" key="7">
    <source>
        <dbReference type="ARBA" id="ARBA00023128"/>
    </source>
</evidence>
<sequence>MAGTNLINDYIAGAIGGCAGMAVGHPLDTIKVQMQTQDCYKGIQDCVVSVSHQKLSKGFFRGMSWPLASFAFVNSAYFGAYGHVLSWFEHHQRTQESPHRLQVFTAGLVATFPTGFIACPIDVIKVTLQAQIQHDPHLPPSRVLFECRFKVLQWATRATRTIFKQNGIRGLYRGFWTQLARDCPANAIYMTFYEIVGHESRVYLHQIPSTAVNFVCGGVAGVVSWMAIMPIDFVKSRIQADPERTMYQGFWDCARQAYAEGGMKIFFRGALAVCLRAFPVNAVTLMVYTEILQYLNKIN</sequence>
<evidence type="ECO:0000313" key="12">
    <source>
        <dbReference type="Proteomes" id="UP000245119"/>
    </source>
</evidence>
<keyword evidence="3 10" id="KW-0813">Transport</keyword>
<keyword evidence="5" id="KW-0677">Repeat</keyword>
<dbReference type="STRING" id="400727.A0A2T7NWW6"/>
<dbReference type="SUPFAM" id="SSF103506">
    <property type="entry name" value="Mitochondrial carrier"/>
    <property type="match status" value="1"/>
</dbReference>
<evidence type="ECO:0000313" key="11">
    <source>
        <dbReference type="EMBL" id="PVD25652.1"/>
    </source>
</evidence>
<evidence type="ECO:0000256" key="2">
    <source>
        <dbReference type="ARBA" id="ARBA00006375"/>
    </source>
</evidence>
<keyword evidence="7" id="KW-0496">Mitochondrion</keyword>
<comment type="caution">
    <text evidence="11">The sequence shown here is derived from an EMBL/GenBank/DDBJ whole genome shotgun (WGS) entry which is preliminary data.</text>
</comment>
<feature type="repeat" description="Solcar" evidence="9">
    <location>
        <begin position="4"/>
        <end position="87"/>
    </location>
</feature>
<feature type="repeat" description="Solcar" evidence="9">
    <location>
        <begin position="98"/>
        <end position="199"/>
    </location>
</feature>
<dbReference type="GO" id="GO:0022857">
    <property type="term" value="F:transmembrane transporter activity"/>
    <property type="evidence" value="ECO:0007669"/>
    <property type="project" value="TreeGrafter"/>
</dbReference>
<evidence type="ECO:0000256" key="9">
    <source>
        <dbReference type="PROSITE-ProRule" id="PRU00282"/>
    </source>
</evidence>
<dbReference type="InterPro" id="IPR002067">
    <property type="entry name" value="MCP"/>
</dbReference>
<protein>
    <recommendedName>
        <fullName evidence="13">Solute carrier family 25 member 45</fullName>
    </recommendedName>
</protein>
<dbReference type="InterPro" id="IPR018108">
    <property type="entry name" value="MCP_transmembrane"/>
</dbReference>
<evidence type="ECO:0000256" key="10">
    <source>
        <dbReference type="RuleBase" id="RU000488"/>
    </source>
</evidence>
<dbReference type="PANTHER" id="PTHR45624:SF10">
    <property type="entry name" value="SLC (SOLUTE CARRIER) HOMOLOG"/>
    <property type="match status" value="1"/>
</dbReference>
<dbReference type="GO" id="GO:0031966">
    <property type="term" value="C:mitochondrial membrane"/>
    <property type="evidence" value="ECO:0007669"/>
    <property type="project" value="UniProtKB-SubCell"/>
</dbReference>
<evidence type="ECO:0000256" key="6">
    <source>
        <dbReference type="ARBA" id="ARBA00022989"/>
    </source>
</evidence>
<dbReference type="PANTHER" id="PTHR45624">
    <property type="entry name" value="MITOCHONDRIAL BASIC AMINO ACIDS TRANSPORTER-RELATED"/>
    <property type="match status" value="1"/>
</dbReference>
<dbReference type="Gene3D" id="1.50.40.10">
    <property type="entry name" value="Mitochondrial carrier domain"/>
    <property type="match status" value="1"/>
</dbReference>
<evidence type="ECO:0000256" key="1">
    <source>
        <dbReference type="ARBA" id="ARBA00004225"/>
    </source>
</evidence>
<evidence type="ECO:0000256" key="4">
    <source>
        <dbReference type="ARBA" id="ARBA00022692"/>
    </source>
</evidence>
<name>A0A2T7NWW6_POMCA</name>
<dbReference type="Proteomes" id="UP000245119">
    <property type="component" value="Linkage Group LG8"/>
</dbReference>
<evidence type="ECO:0000256" key="3">
    <source>
        <dbReference type="ARBA" id="ARBA00022448"/>
    </source>
</evidence>
<gene>
    <name evidence="11" type="ORF">C0Q70_13311</name>
</gene>
<dbReference type="PRINTS" id="PR00926">
    <property type="entry name" value="MITOCARRIER"/>
</dbReference>
<evidence type="ECO:0000256" key="8">
    <source>
        <dbReference type="ARBA" id="ARBA00023136"/>
    </source>
</evidence>
<evidence type="ECO:0008006" key="13">
    <source>
        <dbReference type="Google" id="ProtNLM"/>
    </source>
</evidence>
<dbReference type="EMBL" id="PZQS01000008">
    <property type="protein sequence ID" value="PVD25652.1"/>
    <property type="molecule type" value="Genomic_DNA"/>
</dbReference>
<dbReference type="InterPro" id="IPR050567">
    <property type="entry name" value="Mitochondrial_Carrier"/>
</dbReference>
<keyword evidence="6" id="KW-1133">Transmembrane helix</keyword>
<comment type="subcellular location">
    <subcellularLocation>
        <location evidence="1">Mitochondrion membrane</location>
        <topology evidence="1">Multi-pass membrane protein</topology>
    </subcellularLocation>
</comment>
<evidence type="ECO:0000256" key="5">
    <source>
        <dbReference type="ARBA" id="ARBA00022737"/>
    </source>
</evidence>
<comment type="similarity">
    <text evidence="2 10">Belongs to the mitochondrial carrier (TC 2.A.29) family.</text>
</comment>
<feature type="repeat" description="Solcar" evidence="9">
    <location>
        <begin position="208"/>
        <end position="294"/>
    </location>
</feature>
<keyword evidence="8 9" id="KW-0472">Membrane</keyword>
<dbReference type="AlphaFoldDB" id="A0A2T7NWW6"/>
<keyword evidence="4 9" id="KW-0812">Transmembrane</keyword>
<organism evidence="11 12">
    <name type="scientific">Pomacea canaliculata</name>
    <name type="common">Golden apple snail</name>
    <dbReference type="NCBI Taxonomy" id="400727"/>
    <lineage>
        <taxon>Eukaryota</taxon>
        <taxon>Metazoa</taxon>
        <taxon>Spiralia</taxon>
        <taxon>Lophotrochozoa</taxon>
        <taxon>Mollusca</taxon>
        <taxon>Gastropoda</taxon>
        <taxon>Caenogastropoda</taxon>
        <taxon>Architaenioglossa</taxon>
        <taxon>Ampullarioidea</taxon>
        <taxon>Ampullariidae</taxon>
        <taxon>Pomacea</taxon>
    </lineage>
</organism>